<keyword evidence="2" id="KW-0560">Oxidoreductase</keyword>
<dbReference type="Proteomes" id="UP001149140">
    <property type="component" value="Unassembled WGS sequence"/>
</dbReference>
<dbReference type="PRINTS" id="PR00081">
    <property type="entry name" value="GDHRDH"/>
</dbReference>
<comment type="caution">
    <text evidence="3">The sequence shown here is derived from an EMBL/GenBank/DDBJ whole genome shotgun (WGS) entry which is preliminary data.</text>
</comment>
<dbReference type="PANTHER" id="PTHR42760:SF133">
    <property type="entry name" value="3-OXOACYL-[ACYL-CARRIER-PROTEIN] REDUCTASE"/>
    <property type="match status" value="1"/>
</dbReference>
<dbReference type="AlphaFoldDB" id="A0A9X3MUZ4"/>
<organism evidence="3 4">
    <name type="scientific">Solirubrobacter ginsenosidimutans</name>
    <dbReference type="NCBI Taxonomy" id="490573"/>
    <lineage>
        <taxon>Bacteria</taxon>
        <taxon>Bacillati</taxon>
        <taxon>Actinomycetota</taxon>
        <taxon>Thermoleophilia</taxon>
        <taxon>Solirubrobacterales</taxon>
        <taxon>Solirubrobacteraceae</taxon>
        <taxon>Solirubrobacter</taxon>
    </lineage>
</organism>
<comment type="similarity">
    <text evidence="1">Belongs to the short-chain dehydrogenases/reductases (SDR) family.</text>
</comment>
<name>A0A9X3MUZ4_9ACTN</name>
<evidence type="ECO:0000256" key="1">
    <source>
        <dbReference type="ARBA" id="ARBA00006484"/>
    </source>
</evidence>
<evidence type="ECO:0000313" key="4">
    <source>
        <dbReference type="Proteomes" id="UP001149140"/>
    </source>
</evidence>
<dbReference type="EMBL" id="JAPDOD010000022">
    <property type="protein sequence ID" value="MDA0162985.1"/>
    <property type="molecule type" value="Genomic_DNA"/>
</dbReference>
<proteinExistence type="inferred from homology"/>
<dbReference type="Pfam" id="PF13561">
    <property type="entry name" value="adh_short_C2"/>
    <property type="match status" value="1"/>
</dbReference>
<sequence>MSGQLEGRAGIITGAAGGIGRSLAGAFVEAGAQVAVLDVDAEGAAQAARELGGLGFGVDITDAGAVEEAVARIASEFGHLDFLVNNAGIRHQAAFLDHGLAEWRRTLDVNLTGGFICSQAVIRRMKPGGRVVNIASIAGVLGLKNRIAYSTTKAGVIGMTKAMAFELGERGICVNAIGPGVIETSLTKAYFEDEAFAELIRSNVPLGRWGQTSDLHGAAVFLCGPGAEYVSGQVLCVDGGWVSGKGY</sequence>
<dbReference type="FunFam" id="3.40.50.720:FF:000084">
    <property type="entry name" value="Short-chain dehydrogenase reductase"/>
    <property type="match status" value="1"/>
</dbReference>
<dbReference type="PROSITE" id="PS00061">
    <property type="entry name" value="ADH_SHORT"/>
    <property type="match status" value="1"/>
</dbReference>
<dbReference type="PRINTS" id="PR00080">
    <property type="entry name" value="SDRFAMILY"/>
</dbReference>
<dbReference type="InterPro" id="IPR020904">
    <property type="entry name" value="Sc_DH/Rdtase_CS"/>
</dbReference>
<dbReference type="InterPro" id="IPR002347">
    <property type="entry name" value="SDR_fam"/>
</dbReference>
<evidence type="ECO:0000313" key="3">
    <source>
        <dbReference type="EMBL" id="MDA0162985.1"/>
    </source>
</evidence>
<dbReference type="PANTHER" id="PTHR42760">
    <property type="entry name" value="SHORT-CHAIN DEHYDROGENASES/REDUCTASES FAMILY MEMBER"/>
    <property type="match status" value="1"/>
</dbReference>
<dbReference type="SUPFAM" id="SSF51735">
    <property type="entry name" value="NAD(P)-binding Rossmann-fold domains"/>
    <property type="match status" value="1"/>
</dbReference>
<dbReference type="InterPro" id="IPR036291">
    <property type="entry name" value="NAD(P)-bd_dom_sf"/>
</dbReference>
<reference evidence="3" key="1">
    <citation type="submission" date="2022-10" db="EMBL/GenBank/DDBJ databases">
        <title>The WGS of Solirubrobacter ginsenosidimutans DSM 21036.</title>
        <authorList>
            <person name="Jiang Z."/>
        </authorList>
    </citation>
    <scope>NUCLEOTIDE SEQUENCE</scope>
    <source>
        <strain evidence="3">DSM 21036</strain>
    </source>
</reference>
<keyword evidence="4" id="KW-1185">Reference proteome</keyword>
<accession>A0A9X3MUZ4</accession>
<evidence type="ECO:0000256" key="2">
    <source>
        <dbReference type="ARBA" id="ARBA00023002"/>
    </source>
</evidence>
<dbReference type="NCBIfam" id="NF005559">
    <property type="entry name" value="PRK07231.1"/>
    <property type="match status" value="1"/>
</dbReference>
<protein>
    <submittedName>
        <fullName evidence="3">SDR family oxidoreductase</fullName>
    </submittedName>
</protein>
<dbReference type="Gene3D" id="3.40.50.720">
    <property type="entry name" value="NAD(P)-binding Rossmann-like Domain"/>
    <property type="match status" value="1"/>
</dbReference>
<gene>
    <name evidence="3" type="ORF">OM076_22120</name>
</gene>
<dbReference type="GO" id="GO:0016616">
    <property type="term" value="F:oxidoreductase activity, acting on the CH-OH group of donors, NAD or NADP as acceptor"/>
    <property type="evidence" value="ECO:0007669"/>
    <property type="project" value="TreeGrafter"/>
</dbReference>
<dbReference type="RefSeq" id="WP_270042226.1">
    <property type="nucleotide sequence ID" value="NZ_JAPDOD010000022.1"/>
</dbReference>